<dbReference type="Pfam" id="PF04116">
    <property type="entry name" value="FA_hydroxylase"/>
    <property type="match status" value="1"/>
</dbReference>
<evidence type="ECO:0000256" key="1">
    <source>
        <dbReference type="ARBA" id="ARBA00004370"/>
    </source>
</evidence>
<accession>A0ABU3DZ14</accession>
<dbReference type="RefSeq" id="WP_311681861.1">
    <property type="nucleotide sequence ID" value="NZ_JAVRHM010000003.1"/>
</dbReference>
<reference evidence="7 8" key="1">
    <citation type="submission" date="2023-09" db="EMBL/GenBank/DDBJ databases">
        <authorList>
            <person name="Rey-Velasco X."/>
        </authorList>
    </citation>
    <scope>NUCLEOTIDE SEQUENCE [LARGE SCALE GENOMIC DNA]</scope>
    <source>
        <strain evidence="7 8">F188</strain>
    </source>
</reference>
<feature type="domain" description="Fatty acid hydroxylase" evidence="6">
    <location>
        <begin position="108"/>
        <end position="242"/>
    </location>
</feature>
<comment type="caution">
    <text evidence="7">The sequence shown here is derived from an EMBL/GenBank/DDBJ whole genome shotgun (WGS) entry which is preliminary data.</text>
</comment>
<sequence length="258" mass="30903">MIDVNQPTGFLICLAILFFAVLVRYLLAAGVFYYYYFVWNSSKFKERVLSRRKLRKNQLKKEIRWSIISSAIFAFFGACAYWLWQNDFTAIYLNLSEFGYWYLPVSLLVILFIHETYYYWVHRWMHHPKIFRKVHKVHHDSLTPTPWTAFSFHPWESLLEALILPLILIFIPVHIFVLGTYLLLMTLSSVINHLDIEIYPVSFQNSKFGKLFIGATHHHYHHEEFKTNYGLYFTFWDKWMKTESSKMEVSEDTNQGKA</sequence>
<evidence type="ECO:0000313" key="8">
    <source>
        <dbReference type="Proteomes" id="UP001261624"/>
    </source>
</evidence>
<dbReference type="InterPro" id="IPR006694">
    <property type="entry name" value="Fatty_acid_hydroxylase"/>
</dbReference>
<dbReference type="PANTHER" id="PTHR11863">
    <property type="entry name" value="STEROL DESATURASE"/>
    <property type="match status" value="1"/>
</dbReference>
<dbReference type="InterPro" id="IPR050307">
    <property type="entry name" value="Sterol_Desaturase_Related"/>
</dbReference>
<protein>
    <submittedName>
        <fullName evidence="7">Sterol desaturase family protein</fullName>
    </submittedName>
</protein>
<keyword evidence="3 5" id="KW-1133">Transmembrane helix</keyword>
<evidence type="ECO:0000256" key="5">
    <source>
        <dbReference type="SAM" id="Phobius"/>
    </source>
</evidence>
<gene>
    <name evidence="7" type="ORF">RM549_04190</name>
</gene>
<evidence type="ECO:0000256" key="3">
    <source>
        <dbReference type="ARBA" id="ARBA00022989"/>
    </source>
</evidence>
<feature type="transmembrane region" description="Helical" evidence="5">
    <location>
        <begin position="63"/>
        <end position="84"/>
    </location>
</feature>
<name>A0ABU3DZ14_9FLAO</name>
<evidence type="ECO:0000256" key="2">
    <source>
        <dbReference type="ARBA" id="ARBA00022692"/>
    </source>
</evidence>
<feature type="transmembrane region" description="Helical" evidence="5">
    <location>
        <begin position="12"/>
        <end position="37"/>
    </location>
</feature>
<keyword evidence="4 5" id="KW-0472">Membrane</keyword>
<dbReference type="EMBL" id="JAVRHM010000003">
    <property type="protein sequence ID" value="MDT0688970.1"/>
    <property type="molecule type" value="Genomic_DNA"/>
</dbReference>
<evidence type="ECO:0000259" key="6">
    <source>
        <dbReference type="Pfam" id="PF04116"/>
    </source>
</evidence>
<feature type="transmembrane region" description="Helical" evidence="5">
    <location>
        <begin position="161"/>
        <end position="184"/>
    </location>
</feature>
<keyword evidence="2 5" id="KW-0812">Transmembrane</keyword>
<dbReference type="Proteomes" id="UP001261624">
    <property type="component" value="Unassembled WGS sequence"/>
</dbReference>
<evidence type="ECO:0000313" key="7">
    <source>
        <dbReference type="EMBL" id="MDT0688970.1"/>
    </source>
</evidence>
<comment type="subcellular location">
    <subcellularLocation>
        <location evidence="1">Membrane</location>
    </subcellularLocation>
</comment>
<keyword evidence="8" id="KW-1185">Reference proteome</keyword>
<evidence type="ECO:0000256" key="4">
    <source>
        <dbReference type="ARBA" id="ARBA00023136"/>
    </source>
</evidence>
<proteinExistence type="predicted"/>
<organism evidence="7 8">
    <name type="scientific">Autumnicola patrickiae</name>
    <dbReference type="NCBI Taxonomy" id="3075591"/>
    <lineage>
        <taxon>Bacteria</taxon>
        <taxon>Pseudomonadati</taxon>
        <taxon>Bacteroidota</taxon>
        <taxon>Flavobacteriia</taxon>
        <taxon>Flavobacteriales</taxon>
        <taxon>Flavobacteriaceae</taxon>
        <taxon>Autumnicola</taxon>
    </lineage>
</organism>
<feature type="transmembrane region" description="Helical" evidence="5">
    <location>
        <begin position="99"/>
        <end position="120"/>
    </location>
</feature>